<dbReference type="InterPro" id="IPR028082">
    <property type="entry name" value="Peripla_BP_I"/>
</dbReference>
<dbReference type="Gene3D" id="3.40.50.2300">
    <property type="match status" value="2"/>
</dbReference>
<evidence type="ECO:0000313" key="5">
    <source>
        <dbReference type="EMBL" id="ADP80593.1"/>
    </source>
</evidence>
<dbReference type="CDD" id="cd06341">
    <property type="entry name" value="PBP1_ABC_ligand_binding-like"/>
    <property type="match status" value="1"/>
</dbReference>
<dbReference type="AlphaFoldDB" id="E3J3W0"/>
<dbReference type="SUPFAM" id="SSF53822">
    <property type="entry name" value="Periplasmic binding protein-like I"/>
    <property type="match status" value="1"/>
</dbReference>
<dbReference type="PANTHER" id="PTHR47235">
    <property type="entry name" value="BLR6548 PROTEIN"/>
    <property type="match status" value="1"/>
</dbReference>
<dbReference type="eggNOG" id="COG0683">
    <property type="taxonomic scope" value="Bacteria"/>
</dbReference>
<evidence type="ECO:0000256" key="2">
    <source>
        <dbReference type="ARBA" id="ARBA00022729"/>
    </source>
</evidence>
<proteinExistence type="inferred from homology"/>
<accession>E3J3W0</accession>
<evidence type="ECO:0000259" key="4">
    <source>
        <dbReference type="Pfam" id="PF13458"/>
    </source>
</evidence>
<keyword evidence="2 3" id="KW-0732">Signal</keyword>
<evidence type="ECO:0000313" key="6">
    <source>
        <dbReference type="Proteomes" id="UP000002484"/>
    </source>
</evidence>
<dbReference type="STRING" id="298654.FraEuI1c_2559"/>
<evidence type="ECO:0000256" key="3">
    <source>
        <dbReference type="SAM" id="SignalP"/>
    </source>
</evidence>
<dbReference type="Pfam" id="PF13458">
    <property type="entry name" value="Peripla_BP_6"/>
    <property type="match status" value="1"/>
</dbReference>
<dbReference type="InterPro" id="IPR028081">
    <property type="entry name" value="Leu-bd"/>
</dbReference>
<dbReference type="OrthoDB" id="3207575at2"/>
<evidence type="ECO:0000256" key="1">
    <source>
        <dbReference type="ARBA" id="ARBA00010062"/>
    </source>
</evidence>
<feature type="domain" description="Leucine-binding protein" evidence="4">
    <location>
        <begin position="53"/>
        <end position="395"/>
    </location>
</feature>
<dbReference type="PROSITE" id="PS51257">
    <property type="entry name" value="PROKAR_LIPOPROTEIN"/>
    <property type="match status" value="1"/>
</dbReference>
<name>E3J3W0_PSEI1</name>
<sequence>MILRHPRGRATTVAIAAVIVGLPAAITACQSSSNTASNGAHSCAAEPGVTGSSVKIGLIYPDSGPAEIASAFKASRSGVEARIGLQNDRGGVEGRRIDLVWGDDQSDAQTFSQVAHNMIDDQKVFGLVATSIVLDQSADWLQKQNVPVTGTATSANWSNYTNVFSAGNLFNTGGTSVFGDFVKAQGGTKALVVVDPNIAASKNLALQFVPSLQSRGIQIVDVVTYTNGVTNPARVADQLRKSGADTLVGAAQSDPFIDIYSQAKANGARIKVALNATGFSPGLLAQRGADMAGMSILSSVAAQDSPAMKSYLNAISTYAPELTDPTDELALAGYVAADEMIQGIQLAGVCPTRQAFIQKMRKVTNFTSSGMIPPIDLTKPKQPILCENFMNVDATGHTFAPVQPPAALDHDGYWCGVALQ</sequence>
<gene>
    <name evidence="5" type="ordered locus">FraEuI1c_2559</name>
</gene>
<keyword evidence="6" id="KW-1185">Reference proteome</keyword>
<feature type="signal peptide" evidence="3">
    <location>
        <begin position="1"/>
        <end position="28"/>
    </location>
</feature>
<dbReference type="InParanoid" id="E3J3W0"/>
<dbReference type="KEGG" id="fri:FraEuI1c_2559"/>
<comment type="similarity">
    <text evidence="1">Belongs to the leucine-binding protein family.</text>
</comment>
<dbReference type="HOGENOM" id="CLU_054023_0_0_11"/>
<reference evidence="5 6" key="1">
    <citation type="submission" date="2010-10" db="EMBL/GenBank/DDBJ databases">
        <title>Complete sequence of Frankia sp. EuI1c.</title>
        <authorList>
            <consortium name="US DOE Joint Genome Institute"/>
            <person name="Lucas S."/>
            <person name="Copeland A."/>
            <person name="Lapidus A."/>
            <person name="Cheng J.-F."/>
            <person name="Bruce D."/>
            <person name="Goodwin L."/>
            <person name="Pitluck S."/>
            <person name="Chertkov O."/>
            <person name="Detter J.C."/>
            <person name="Han C."/>
            <person name="Tapia R."/>
            <person name="Land M."/>
            <person name="Hauser L."/>
            <person name="Jeffries C."/>
            <person name="Kyrpides N."/>
            <person name="Ivanova N."/>
            <person name="Mikhailova N."/>
            <person name="Beauchemin N."/>
            <person name="Sen A."/>
            <person name="Sur S.A."/>
            <person name="Gtari M."/>
            <person name="Wall L."/>
            <person name="Tisa L."/>
            <person name="Woyke T."/>
        </authorList>
    </citation>
    <scope>NUCLEOTIDE SEQUENCE [LARGE SCALE GENOMIC DNA]</scope>
    <source>
        <strain evidence="6">DSM 45817 / CECT 9037 / EuI1c</strain>
    </source>
</reference>
<dbReference type="RefSeq" id="WP_013423711.1">
    <property type="nucleotide sequence ID" value="NC_014666.1"/>
</dbReference>
<organism evidence="5 6">
    <name type="scientific">Pseudofrankia inefficax (strain DSM 45817 / CECT 9037 / DDB 130130 / EuI1c)</name>
    <name type="common">Frankia inefficax</name>
    <dbReference type="NCBI Taxonomy" id="298654"/>
    <lineage>
        <taxon>Bacteria</taxon>
        <taxon>Bacillati</taxon>
        <taxon>Actinomycetota</taxon>
        <taxon>Actinomycetes</taxon>
        <taxon>Frankiales</taxon>
        <taxon>Frankiaceae</taxon>
        <taxon>Pseudofrankia</taxon>
    </lineage>
</organism>
<protein>
    <recommendedName>
        <fullName evidence="4">Leucine-binding protein domain-containing protein</fullName>
    </recommendedName>
</protein>
<dbReference type="PANTHER" id="PTHR47235:SF1">
    <property type="entry name" value="BLR6548 PROTEIN"/>
    <property type="match status" value="1"/>
</dbReference>
<dbReference type="Proteomes" id="UP000002484">
    <property type="component" value="Chromosome"/>
</dbReference>
<feature type="chain" id="PRO_5039132117" description="Leucine-binding protein domain-containing protein" evidence="3">
    <location>
        <begin position="29"/>
        <end position="420"/>
    </location>
</feature>
<dbReference type="EMBL" id="CP002299">
    <property type="protein sequence ID" value="ADP80593.1"/>
    <property type="molecule type" value="Genomic_DNA"/>
</dbReference>